<evidence type="ECO:0000313" key="1">
    <source>
        <dbReference type="EMBL" id="MEQ2183273.1"/>
    </source>
</evidence>
<reference evidence="1 2" key="1">
    <citation type="submission" date="2021-06" db="EMBL/GenBank/DDBJ databases">
        <authorList>
            <person name="Palmer J.M."/>
        </authorList>
    </citation>
    <scope>NUCLEOTIDE SEQUENCE [LARGE SCALE GENOMIC DNA]</scope>
    <source>
        <strain evidence="1 2">GA_2019</strain>
        <tissue evidence="1">Muscle</tissue>
    </source>
</reference>
<organism evidence="1 2">
    <name type="scientific">Goodea atripinnis</name>
    <dbReference type="NCBI Taxonomy" id="208336"/>
    <lineage>
        <taxon>Eukaryota</taxon>
        <taxon>Metazoa</taxon>
        <taxon>Chordata</taxon>
        <taxon>Craniata</taxon>
        <taxon>Vertebrata</taxon>
        <taxon>Euteleostomi</taxon>
        <taxon>Actinopterygii</taxon>
        <taxon>Neopterygii</taxon>
        <taxon>Teleostei</taxon>
        <taxon>Neoteleostei</taxon>
        <taxon>Acanthomorphata</taxon>
        <taxon>Ovalentaria</taxon>
        <taxon>Atherinomorphae</taxon>
        <taxon>Cyprinodontiformes</taxon>
        <taxon>Goodeidae</taxon>
        <taxon>Goodea</taxon>
    </lineage>
</organism>
<keyword evidence="2" id="KW-1185">Reference proteome</keyword>
<proteinExistence type="predicted"/>
<name>A0ABV0PIH7_9TELE</name>
<dbReference type="EMBL" id="JAHRIO010075071">
    <property type="protein sequence ID" value="MEQ2183273.1"/>
    <property type="molecule type" value="Genomic_DNA"/>
</dbReference>
<comment type="caution">
    <text evidence="1">The sequence shown here is derived from an EMBL/GenBank/DDBJ whole genome shotgun (WGS) entry which is preliminary data.</text>
</comment>
<accession>A0ABV0PIH7</accession>
<gene>
    <name evidence="1" type="ORF">GOODEAATRI_031028</name>
</gene>
<protein>
    <submittedName>
        <fullName evidence="1">Uncharacterized protein</fullName>
    </submittedName>
</protein>
<sequence>MGKKQSKQKNNLEGDVKFMENYVEGAGMICRRWNKKHGFLGKLDTKDVLKLQGDLKLEIMKTKKRQKKEQRKVEYKLLLKQSKLRDIQRQALVRNRCFKNHSVVLYYQQYHDKMQKIHFTGK</sequence>
<dbReference type="Proteomes" id="UP001476798">
    <property type="component" value="Unassembled WGS sequence"/>
</dbReference>
<evidence type="ECO:0000313" key="2">
    <source>
        <dbReference type="Proteomes" id="UP001476798"/>
    </source>
</evidence>